<comment type="caution">
    <text evidence="1">The sequence shown here is derived from an EMBL/GenBank/DDBJ whole genome shotgun (WGS) entry which is preliminary data.</text>
</comment>
<name>A0AAD8JDS9_9APIA</name>
<evidence type="ECO:0000313" key="2">
    <source>
        <dbReference type="Proteomes" id="UP001237642"/>
    </source>
</evidence>
<reference evidence="1" key="2">
    <citation type="submission" date="2023-05" db="EMBL/GenBank/DDBJ databases">
        <authorList>
            <person name="Schelkunov M.I."/>
        </authorList>
    </citation>
    <scope>NUCLEOTIDE SEQUENCE</scope>
    <source>
        <strain evidence="1">Hsosn_3</strain>
        <tissue evidence="1">Leaf</tissue>
    </source>
</reference>
<organism evidence="1 2">
    <name type="scientific">Heracleum sosnowskyi</name>
    <dbReference type="NCBI Taxonomy" id="360622"/>
    <lineage>
        <taxon>Eukaryota</taxon>
        <taxon>Viridiplantae</taxon>
        <taxon>Streptophyta</taxon>
        <taxon>Embryophyta</taxon>
        <taxon>Tracheophyta</taxon>
        <taxon>Spermatophyta</taxon>
        <taxon>Magnoliopsida</taxon>
        <taxon>eudicotyledons</taxon>
        <taxon>Gunneridae</taxon>
        <taxon>Pentapetalae</taxon>
        <taxon>asterids</taxon>
        <taxon>campanulids</taxon>
        <taxon>Apiales</taxon>
        <taxon>Apiaceae</taxon>
        <taxon>Apioideae</taxon>
        <taxon>apioid superclade</taxon>
        <taxon>Tordylieae</taxon>
        <taxon>Tordyliinae</taxon>
        <taxon>Heracleum</taxon>
    </lineage>
</organism>
<accession>A0AAD8JDS9</accession>
<protein>
    <submittedName>
        <fullName evidence="1">Uncharacterized protein</fullName>
    </submittedName>
</protein>
<dbReference type="AlphaFoldDB" id="A0AAD8JDS9"/>
<gene>
    <name evidence="1" type="ORF">POM88_001553</name>
</gene>
<reference evidence="1" key="1">
    <citation type="submission" date="2023-02" db="EMBL/GenBank/DDBJ databases">
        <title>Genome of toxic invasive species Heracleum sosnowskyi carries increased number of genes despite the absence of recent whole-genome duplications.</title>
        <authorList>
            <person name="Schelkunov M."/>
            <person name="Shtratnikova V."/>
            <person name="Makarenko M."/>
            <person name="Klepikova A."/>
            <person name="Omelchenko D."/>
            <person name="Novikova G."/>
            <person name="Obukhova E."/>
            <person name="Bogdanov V."/>
            <person name="Penin A."/>
            <person name="Logacheva M."/>
        </authorList>
    </citation>
    <scope>NUCLEOTIDE SEQUENCE</scope>
    <source>
        <strain evidence="1">Hsosn_3</strain>
        <tissue evidence="1">Leaf</tissue>
    </source>
</reference>
<dbReference type="PANTHER" id="PTHR33917">
    <property type="entry name" value="PROTEIN EXECUTER 1, CHLOROPLASTIC"/>
    <property type="match status" value="1"/>
</dbReference>
<dbReference type="Proteomes" id="UP001237642">
    <property type="component" value="Unassembled WGS sequence"/>
</dbReference>
<dbReference type="Pfam" id="PF12014">
    <property type="entry name" value="Cyclin_D1_bind"/>
    <property type="match status" value="1"/>
</dbReference>
<dbReference type="PANTHER" id="PTHR33917:SF3">
    <property type="entry name" value="PROTEIN EXECUTER 1, CHLOROPLASTIC"/>
    <property type="match status" value="1"/>
</dbReference>
<dbReference type="GO" id="GO:0010343">
    <property type="term" value="P:singlet oxygen-mediated programmed cell death"/>
    <property type="evidence" value="ECO:0007669"/>
    <property type="project" value="InterPro"/>
</dbReference>
<dbReference type="GO" id="GO:0042651">
    <property type="term" value="C:thylakoid membrane"/>
    <property type="evidence" value="ECO:0007669"/>
    <property type="project" value="TreeGrafter"/>
</dbReference>
<sequence length="121" mass="13512">MCSQALNQQPVLSGLTTFNKIIITESLDPLAGLYTSSNGYLVTEFIRFTRKFGEWQENGEKQEGPSEIEPYDYVEAVKLTGALTKSIYILQVTLRAKVGEKYKLPPGPVLIKEFGAVHNED</sequence>
<proteinExistence type="predicted"/>
<evidence type="ECO:0000313" key="1">
    <source>
        <dbReference type="EMBL" id="KAK1401948.1"/>
    </source>
</evidence>
<keyword evidence="2" id="KW-1185">Reference proteome</keyword>
<dbReference type="InterPro" id="IPR044680">
    <property type="entry name" value="EX1/2"/>
</dbReference>
<dbReference type="EMBL" id="JAUIZM010000001">
    <property type="protein sequence ID" value="KAK1401948.1"/>
    <property type="molecule type" value="Genomic_DNA"/>
</dbReference>